<proteinExistence type="predicted"/>
<dbReference type="Proteomes" id="UP000826271">
    <property type="component" value="Unassembled WGS sequence"/>
</dbReference>
<evidence type="ECO:0000313" key="2">
    <source>
        <dbReference type="EMBL" id="KAG8388226.1"/>
    </source>
</evidence>
<gene>
    <name evidence="2" type="ORF">BUALT_Bualt02G0103600</name>
</gene>
<organism evidence="2 3">
    <name type="scientific">Buddleja alternifolia</name>
    <dbReference type="NCBI Taxonomy" id="168488"/>
    <lineage>
        <taxon>Eukaryota</taxon>
        <taxon>Viridiplantae</taxon>
        <taxon>Streptophyta</taxon>
        <taxon>Embryophyta</taxon>
        <taxon>Tracheophyta</taxon>
        <taxon>Spermatophyta</taxon>
        <taxon>Magnoliopsida</taxon>
        <taxon>eudicotyledons</taxon>
        <taxon>Gunneridae</taxon>
        <taxon>Pentapetalae</taxon>
        <taxon>asterids</taxon>
        <taxon>lamiids</taxon>
        <taxon>Lamiales</taxon>
        <taxon>Scrophulariaceae</taxon>
        <taxon>Buddlejeae</taxon>
        <taxon>Buddleja</taxon>
    </lineage>
</organism>
<evidence type="ECO:0000313" key="3">
    <source>
        <dbReference type="Proteomes" id="UP000826271"/>
    </source>
</evidence>
<protein>
    <recommendedName>
        <fullName evidence="1">DUF4283 domain-containing protein</fullName>
    </recommendedName>
</protein>
<accession>A0AAV6XZ69</accession>
<sequence>MEPPKAEQPPPAPATTPIISYAESLKGNSRPQELADRAARKAFVPGVDSKVIGSTATINGRKTIFLSKEEDNFMAAPFQYSLVGKFSHGYPTMTRLRAKFAALGLLKDFKIGVLDNKHVWIRLFDSNDYTRIWLKQTWYFDGFPMRVLKWTPDFDPKEESPIMPIWVKILGLKPHWFHRQFLYHVASLIGKPLKLDESTTVIDNPIVARICIEINVLDRLQQDIPVQVEGKMCYLKLQYEGIPQYCSRCRHRGHTISSCLASMEKTVSAENSVGLEDLTAPIWREKKETFVVKLTKYEENQRWRHQ</sequence>
<keyword evidence="3" id="KW-1185">Reference proteome</keyword>
<evidence type="ECO:0000259" key="1">
    <source>
        <dbReference type="Pfam" id="PF14111"/>
    </source>
</evidence>
<dbReference type="PANTHER" id="PTHR31286:SF179">
    <property type="entry name" value="RNASE H TYPE-1 DOMAIN-CONTAINING PROTEIN"/>
    <property type="match status" value="1"/>
</dbReference>
<reference evidence="2" key="1">
    <citation type="submission" date="2019-10" db="EMBL/GenBank/DDBJ databases">
        <authorList>
            <person name="Zhang R."/>
            <person name="Pan Y."/>
            <person name="Wang J."/>
            <person name="Ma R."/>
            <person name="Yu S."/>
        </authorList>
    </citation>
    <scope>NUCLEOTIDE SEQUENCE</scope>
    <source>
        <strain evidence="2">LA-IB0</strain>
        <tissue evidence="2">Leaf</tissue>
    </source>
</reference>
<dbReference type="InterPro" id="IPR040256">
    <property type="entry name" value="At4g02000-like"/>
</dbReference>
<dbReference type="Pfam" id="PF14111">
    <property type="entry name" value="DUF4283"/>
    <property type="match status" value="1"/>
</dbReference>
<dbReference type="InterPro" id="IPR025558">
    <property type="entry name" value="DUF4283"/>
</dbReference>
<dbReference type="EMBL" id="WHWC01000002">
    <property type="protein sequence ID" value="KAG8388226.1"/>
    <property type="molecule type" value="Genomic_DNA"/>
</dbReference>
<dbReference type="PANTHER" id="PTHR31286">
    <property type="entry name" value="GLYCINE-RICH CELL WALL STRUCTURAL PROTEIN 1.8-LIKE"/>
    <property type="match status" value="1"/>
</dbReference>
<dbReference type="AlphaFoldDB" id="A0AAV6XZ69"/>
<feature type="domain" description="DUF4283" evidence="1">
    <location>
        <begin position="77"/>
        <end position="158"/>
    </location>
</feature>
<name>A0AAV6XZ69_9LAMI</name>
<comment type="caution">
    <text evidence="2">The sequence shown here is derived from an EMBL/GenBank/DDBJ whole genome shotgun (WGS) entry which is preliminary data.</text>
</comment>